<organism evidence="1 2">
    <name type="scientific">Mucilaginibacter humi</name>
    <dbReference type="NCBI Taxonomy" id="2732510"/>
    <lineage>
        <taxon>Bacteria</taxon>
        <taxon>Pseudomonadati</taxon>
        <taxon>Bacteroidota</taxon>
        <taxon>Sphingobacteriia</taxon>
        <taxon>Sphingobacteriales</taxon>
        <taxon>Sphingobacteriaceae</taxon>
        <taxon>Mucilaginibacter</taxon>
    </lineage>
</organism>
<reference evidence="1 2" key="1">
    <citation type="submission" date="2020-05" db="EMBL/GenBank/DDBJ databases">
        <authorList>
            <person name="Khan S.A."/>
            <person name="Jeon C.O."/>
            <person name="Chun B.H."/>
        </authorList>
    </citation>
    <scope>NUCLEOTIDE SEQUENCE [LARGE SCALE GENOMIC DNA]</scope>
    <source>
        <strain evidence="1 2">S1162</strain>
    </source>
</reference>
<dbReference type="EMBL" id="JABFCR010000059">
    <property type="protein sequence ID" value="NNU34639.1"/>
    <property type="molecule type" value="Genomic_DNA"/>
</dbReference>
<gene>
    <name evidence="1" type="ORF">HK413_12170</name>
</gene>
<sequence>MQRASVFLSNSSFGTSTANDGTYGLNRLRPGQYTLVVTSVGFSDFTQKVQVGDAPITINVELEPKVIQLREVVISTTAKADWKRNFEQFKREFIGTDANAKQCQYLILMYCTLPIVKRSYC</sequence>
<dbReference type="Pfam" id="PF13715">
    <property type="entry name" value="CarbopepD_reg_2"/>
    <property type="match status" value="1"/>
</dbReference>
<accession>A0ABX1W5Q9</accession>
<dbReference type="Proteomes" id="UP000566071">
    <property type="component" value="Unassembled WGS sequence"/>
</dbReference>
<evidence type="ECO:0000313" key="2">
    <source>
        <dbReference type="Proteomes" id="UP000566071"/>
    </source>
</evidence>
<keyword evidence="2" id="KW-1185">Reference proteome</keyword>
<name>A0ABX1W5Q9_9SPHI</name>
<dbReference type="SUPFAM" id="SSF49464">
    <property type="entry name" value="Carboxypeptidase regulatory domain-like"/>
    <property type="match status" value="1"/>
</dbReference>
<comment type="caution">
    <text evidence="1">The sequence shown here is derived from an EMBL/GenBank/DDBJ whole genome shotgun (WGS) entry which is preliminary data.</text>
</comment>
<dbReference type="Gene3D" id="2.60.40.1120">
    <property type="entry name" value="Carboxypeptidase-like, regulatory domain"/>
    <property type="match status" value="1"/>
</dbReference>
<protein>
    <submittedName>
        <fullName evidence="1">Carboxypeptidase-like regulatory domain-containing protein</fullName>
    </submittedName>
</protein>
<proteinExistence type="predicted"/>
<dbReference type="InterPro" id="IPR008969">
    <property type="entry name" value="CarboxyPept-like_regulatory"/>
</dbReference>
<evidence type="ECO:0000313" key="1">
    <source>
        <dbReference type="EMBL" id="NNU34639.1"/>
    </source>
</evidence>